<reference evidence="3 4" key="1">
    <citation type="submission" date="2018-06" db="EMBL/GenBank/DDBJ databases">
        <title>OYT1 Genome Sequencing.</title>
        <authorList>
            <person name="Kato S."/>
            <person name="Itoh T."/>
            <person name="Ohkuma M."/>
        </authorList>
    </citation>
    <scope>NUCLEOTIDE SEQUENCE [LARGE SCALE GENOMIC DNA]</scope>
    <source>
        <strain evidence="3 4">OYT1</strain>
    </source>
</reference>
<dbReference type="Gene3D" id="3.30.700.10">
    <property type="entry name" value="Glycoprotein, Type 4 Pilin"/>
    <property type="match status" value="1"/>
</dbReference>
<protein>
    <submittedName>
        <fullName evidence="3">Type II secretion system protein G</fullName>
    </submittedName>
</protein>
<dbReference type="SUPFAM" id="SSF54523">
    <property type="entry name" value="Pili subunits"/>
    <property type="match status" value="1"/>
</dbReference>
<dbReference type="GO" id="GO:0015628">
    <property type="term" value="P:protein secretion by the type II secretion system"/>
    <property type="evidence" value="ECO:0007669"/>
    <property type="project" value="InterPro"/>
</dbReference>
<keyword evidence="2" id="KW-0812">Transmembrane</keyword>
<dbReference type="PRINTS" id="PR00813">
    <property type="entry name" value="BCTERIALGSPG"/>
</dbReference>
<dbReference type="PROSITE" id="PS00409">
    <property type="entry name" value="PROKAR_NTER_METHYL"/>
    <property type="match status" value="1"/>
</dbReference>
<evidence type="ECO:0000313" key="4">
    <source>
        <dbReference type="Proteomes" id="UP000033070"/>
    </source>
</evidence>
<dbReference type="STRING" id="1188319.OYT1_01410"/>
<evidence type="ECO:0000313" key="3">
    <source>
        <dbReference type="EMBL" id="BBE51970.1"/>
    </source>
</evidence>
<gene>
    <name evidence="3" type="ORF">OYT1_ch2457</name>
</gene>
<dbReference type="NCBIfam" id="TIGR02532">
    <property type="entry name" value="IV_pilin_GFxxxE"/>
    <property type="match status" value="1"/>
</dbReference>
<keyword evidence="4" id="KW-1185">Reference proteome</keyword>
<evidence type="ECO:0000256" key="2">
    <source>
        <dbReference type="SAM" id="Phobius"/>
    </source>
</evidence>
<keyword evidence="1" id="KW-0488">Methylation</keyword>
<accession>A0A2Z6GET9</accession>
<dbReference type="AlphaFoldDB" id="A0A2Z6GET9"/>
<dbReference type="GO" id="GO:0015627">
    <property type="term" value="C:type II protein secretion system complex"/>
    <property type="evidence" value="ECO:0007669"/>
    <property type="project" value="InterPro"/>
</dbReference>
<dbReference type="RefSeq" id="WP_062626597.1">
    <property type="nucleotide sequence ID" value="NZ_AP018738.1"/>
</dbReference>
<dbReference type="InterPro" id="IPR000983">
    <property type="entry name" value="Bac_GSPG_pilin"/>
</dbReference>
<dbReference type="InterPro" id="IPR045584">
    <property type="entry name" value="Pilin-like"/>
</dbReference>
<dbReference type="Proteomes" id="UP000033070">
    <property type="component" value="Chromosome"/>
</dbReference>
<dbReference type="KEGG" id="fam:OYT1_ch2457"/>
<name>A0A2Z6GET9_9PROT</name>
<keyword evidence="2" id="KW-0472">Membrane</keyword>
<keyword evidence="2" id="KW-1133">Transmembrane helix</keyword>
<dbReference type="EMBL" id="AP018738">
    <property type="protein sequence ID" value="BBE51970.1"/>
    <property type="molecule type" value="Genomic_DNA"/>
</dbReference>
<organism evidence="3 4">
    <name type="scientific">Ferriphaselus amnicola</name>
    <dbReference type="NCBI Taxonomy" id="1188319"/>
    <lineage>
        <taxon>Bacteria</taxon>
        <taxon>Pseudomonadati</taxon>
        <taxon>Pseudomonadota</taxon>
        <taxon>Betaproteobacteria</taxon>
        <taxon>Nitrosomonadales</taxon>
        <taxon>Gallionellaceae</taxon>
        <taxon>Ferriphaselus</taxon>
    </lineage>
</organism>
<proteinExistence type="predicted"/>
<dbReference type="InterPro" id="IPR012902">
    <property type="entry name" value="N_methyl_site"/>
</dbReference>
<feature type="transmembrane region" description="Helical" evidence="2">
    <location>
        <begin position="12"/>
        <end position="30"/>
    </location>
</feature>
<evidence type="ECO:0000256" key="1">
    <source>
        <dbReference type="ARBA" id="ARBA00022481"/>
    </source>
</evidence>
<sequence length="128" mass="14161">MASRIALGKGFTLIELLVVMTILSLLLTLATPRYFGSVERAKEEILRSDLATLRQMVDKYYGETGQYPAELNDLVTHRYLRAIPEDPMTGSATTWVLVPPEDPQQGAIYDVKSGAPGKARDGTAYAQW</sequence>
<dbReference type="Pfam" id="PF07963">
    <property type="entry name" value="N_methyl"/>
    <property type="match status" value="1"/>
</dbReference>
<dbReference type="OrthoDB" id="9795612at2"/>